<sequence length="256" mass="28213">MTIDIQALIAKRPHLKDPLEMYARWQRFHQEAGELLPKERSAMSAEDSRTYPRDCAGPIFRLFVSIFDLPGEELAPLGQALESGEIDFMRLPLGEVPVVSALPATEDELSKILFLVSRPYFLALRQTFPLDGSQWEDGRCPLCSARPALATIVEGPQRHLHCSFCGTSGTYQFIGCPNCGSTDVSQLNTIMAEDESGFRLATCDACHSYVKIVESSILDEMTLDLADMASLPLDLVAQAKGYVRMAPNPIALKTMG</sequence>
<evidence type="ECO:0000313" key="3">
    <source>
        <dbReference type="EMBL" id="MBB5349336.1"/>
    </source>
</evidence>
<name>A0A840UWY2_9BACT</name>
<proteinExistence type="predicted"/>
<protein>
    <submittedName>
        <fullName evidence="3">FdhE protein</fullName>
    </submittedName>
</protein>
<comment type="caution">
    <text evidence="3">The sequence shown here is derived from an EMBL/GenBank/DDBJ whole genome shotgun (WGS) entry which is preliminary data.</text>
</comment>
<feature type="domain" description="FdhE C-terminal" evidence="2">
    <location>
        <begin position="175"/>
        <end position="250"/>
    </location>
</feature>
<organism evidence="3 4">
    <name type="scientific">Desulfoprunum benzoelyticum</name>
    <dbReference type="NCBI Taxonomy" id="1506996"/>
    <lineage>
        <taxon>Bacteria</taxon>
        <taxon>Pseudomonadati</taxon>
        <taxon>Thermodesulfobacteriota</taxon>
        <taxon>Desulfobulbia</taxon>
        <taxon>Desulfobulbales</taxon>
        <taxon>Desulfobulbaceae</taxon>
        <taxon>Desulfoprunum</taxon>
    </lineage>
</organism>
<dbReference type="Proteomes" id="UP000539642">
    <property type="component" value="Unassembled WGS sequence"/>
</dbReference>
<dbReference type="PANTHER" id="PTHR37689">
    <property type="entry name" value="PROTEIN FDHE"/>
    <property type="match status" value="1"/>
</dbReference>
<dbReference type="Pfam" id="PF24860">
    <property type="entry name" value="FdhE_C"/>
    <property type="match status" value="1"/>
</dbReference>
<accession>A0A840UWY2</accession>
<dbReference type="PANTHER" id="PTHR37689:SF1">
    <property type="entry name" value="PROTEIN FDHE"/>
    <property type="match status" value="1"/>
</dbReference>
<dbReference type="EMBL" id="JACHEO010000023">
    <property type="protein sequence ID" value="MBB5349336.1"/>
    <property type="molecule type" value="Genomic_DNA"/>
</dbReference>
<reference evidence="3 4" key="1">
    <citation type="submission" date="2020-08" db="EMBL/GenBank/DDBJ databases">
        <title>Genomic Encyclopedia of Type Strains, Phase IV (KMG-IV): sequencing the most valuable type-strain genomes for metagenomic binning, comparative biology and taxonomic classification.</title>
        <authorList>
            <person name="Goeker M."/>
        </authorList>
    </citation>
    <scope>NUCLEOTIDE SEQUENCE [LARGE SCALE GENOMIC DNA]</scope>
    <source>
        <strain evidence="3 4">DSM 28570</strain>
    </source>
</reference>
<evidence type="ECO:0000256" key="1">
    <source>
        <dbReference type="ARBA" id="ARBA00022490"/>
    </source>
</evidence>
<evidence type="ECO:0000259" key="2">
    <source>
        <dbReference type="Pfam" id="PF24860"/>
    </source>
</evidence>
<dbReference type="InterPro" id="IPR056796">
    <property type="entry name" value="FdhE_C"/>
</dbReference>
<dbReference type="GO" id="GO:0008199">
    <property type="term" value="F:ferric iron binding"/>
    <property type="evidence" value="ECO:0007669"/>
    <property type="project" value="TreeGrafter"/>
</dbReference>
<keyword evidence="4" id="KW-1185">Reference proteome</keyword>
<dbReference type="AlphaFoldDB" id="A0A840UWY2"/>
<dbReference type="SUPFAM" id="SSF144020">
    <property type="entry name" value="FdhE-like"/>
    <property type="match status" value="1"/>
</dbReference>
<gene>
    <name evidence="3" type="ORF">HNQ81_003088</name>
</gene>
<dbReference type="RefSeq" id="WP_183352139.1">
    <property type="nucleotide sequence ID" value="NZ_JACHEO010000023.1"/>
</dbReference>
<dbReference type="Gene3D" id="3.90.1670.10">
    <property type="entry name" value="FdhE-like domain"/>
    <property type="match status" value="1"/>
</dbReference>
<evidence type="ECO:0000313" key="4">
    <source>
        <dbReference type="Proteomes" id="UP000539642"/>
    </source>
</evidence>
<dbReference type="GO" id="GO:0051604">
    <property type="term" value="P:protein maturation"/>
    <property type="evidence" value="ECO:0007669"/>
    <property type="project" value="TreeGrafter"/>
</dbReference>
<dbReference type="InterPro" id="IPR024064">
    <property type="entry name" value="FdhE-like_sf"/>
</dbReference>
<dbReference type="GO" id="GO:0005829">
    <property type="term" value="C:cytosol"/>
    <property type="evidence" value="ECO:0007669"/>
    <property type="project" value="TreeGrafter"/>
</dbReference>
<dbReference type="InterPro" id="IPR006452">
    <property type="entry name" value="Formate_DH_accessory"/>
</dbReference>
<keyword evidence="1" id="KW-0963">Cytoplasm</keyword>
<dbReference type="CDD" id="cd16341">
    <property type="entry name" value="FdhE"/>
    <property type="match status" value="1"/>
</dbReference>